<dbReference type="EMBL" id="CAAHFH010000004">
    <property type="protein sequence ID" value="VGO23553.1"/>
    <property type="molecule type" value="Genomic_DNA"/>
</dbReference>
<evidence type="ECO:0000259" key="4">
    <source>
        <dbReference type="Pfam" id="PF00884"/>
    </source>
</evidence>
<dbReference type="AlphaFoldDB" id="A0A6C2UU94"/>
<dbReference type="Gene3D" id="3.40.720.10">
    <property type="entry name" value="Alkaline Phosphatase, subunit A"/>
    <property type="match status" value="1"/>
</dbReference>
<organism evidence="5 6">
    <name type="scientific">Pontiella sulfatireligans</name>
    <dbReference type="NCBI Taxonomy" id="2750658"/>
    <lineage>
        <taxon>Bacteria</taxon>
        <taxon>Pseudomonadati</taxon>
        <taxon>Kiritimatiellota</taxon>
        <taxon>Kiritimatiellia</taxon>
        <taxon>Kiritimatiellales</taxon>
        <taxon>Pontiellaceae</taxon>
        <taxon>Pontiella</taxon>
    </lineage>
</organism>
<dbReference type="InterPro" id="IPR050738">
    <property type="entry name" value="Sulfatase"/>
</dbReference>
<accession>A0A6C2UU94</accession>
<dbReference type="InterPro" id="IPR000917">
    <property type="entry name" value="Sulfatase_N"/>
</dbReference>
<keyword evidence="2" id="KW-0378">Hydrolase</keyword>
<dbReference type="InterPro" id="IPR013783">
    <property type="entry name" value="Ig-like_fold"/>
</dbReference>
<evidence type="ECO:0000313" key="6">
    <source>
        <dbReference type="Proteomes" id="UP000346198"/>
    </source>
</evidence>
<name>A0A6C2UU94_9BACT</name>
<dbReference type="Gene3D" id="3.30.1120.10">
    <property type="match status" value="1"/>
</dbReference>
<dbReference type="RefSeq" id="WP_136066012.1">
    <property type="nucleotide sequence ID" value="NZ_CAAHFH010000004.1"/>
</dbReference>
<reference evidence="5 6" key="1">
    <citation type="submission" date="2019-04" db="EMBL/GenBank/DDBJ databases">
        <authorList>
            <person name="Van Vliet M D."/>
        </authorList>
    </citation>
    <scope>NUCLEOTIDE SEQUENCE [LARGE SCALE GENOMIC DNA]</scope>
    <source>
        <strain evidence="5 6">F21</strain>
    </source>
</reference>
<dbReference type="SUPFAM" id="SSF53649">
    <property type="entry name" value="Alkaline phosphatase-like"/>
    <property type="match status" value="1"/>
</dbReference>
<evidence type="ECO:0000256" key="2">
    <source>
        <dbReference type="ARBA" id="ARBA00022801"/>
    </source>
</evidence>
<dbReference type="Pfam" id="PF00884">
    <property type="entry name" value="Sulfatase"/>
    <property type="match status" value="1"/>
</dbReference>
<dbReference type="PROSITE" id="PS51257">
    <property type="entry name" value="PROKAR_LIPOPROTEIN"/>
    <property type="match status" value="1"/>
</dbReference>
<keyword evidence="3" id="KW-0732">Signal</keyword>
<comment type="similarity">
    <text evidence="1">Belongs to the sulfatase family.</text>
</comment>
<dbReference type="InterPro" id="IPR017850">
    <property type="entry name" value="Alkaline_phosphatase_core_sf"/>
</dbReference>
<gene>
    <name evidence="5" type="ORF">SCARR_05660</name>
</gene>
<sequence>MNRKIKWIGAVLVGGACVALGDVTVTFPVTDTTLRNIPDLTLTFSIGGSGTVALDASTTKTVAAVQAVVNAWDSANVGMVTNPALFNTSCSLLGTATVSGAGNNISTVAPKKGVGVANALITGAGSEVISWKFSSGNDASFELKSFAYAERVATGDSNFQLSDNDTTTTYLLPLTATKSGTVSVSGFSLENNQTLSISTDPAKATSAGGSFYGFTFDVLPSTNISVAIGTDLTDEVLVVMAGSSTNFSWSGSASDTLTIGSAATILTVPDAGGTSPVELGASGLSLELGSQWILDGSSYSNTFTVGDRFELASYGLFAGITMGIRYRNFALPADRDLQLVNTSTSLYYEVVAQTAATGPNIIVVNVDDMIGGQHFAFEGRDCLSPTLDSLAANGIHFTEAFAASTVCGPSRYALMTGRWPSRNTSANYISKYPLGTLGRFGVSDTQLEDDGENIGAWLQRAGYRTGFVGKAHLIDDDLINTVNWPAKGLITYGQTDDPAVNPVVNGAMHHNHRVLSQRMRPYGFDFVGGFYRANLAELRNDALNIHNQEWITKNALDFIDENHSQRFFLYMAPTINHGPVRNDLSKSLLADPNYTSAGYRPNEDYSFMPTRAAIVNEVTTAAKDLISARETWVDYSIVAIMNKLAEHGISSNTLVIFTADHGEKTLPGVPLKWGKSSLFDSGMRVPLVMHWPNGISSPGRTYTELVQHTDLVPTFLELAGAANLPSRAIDGASLVPVLNGGNAALHNEVFCEIGYARGVRSKDWKYIAVRYTPSIYAQIDSGYLWNNFSTGLPTEPRPYYVNNSSLGYLTQNTHPGYYDDDQLYALGTDPDEQNNLYGQFPAVAYDLKKRLAGYIGTIPNRPFRQFSDASTEFSPAPSTVPAAPASVQMQFQGVNAVQLDWADMANNELGYIVQQSTNGTIFEIVSELPSGSNSTTVALDAGVEDIVLRVASYNVLGDSAAASDVDLLAPENWRYRTFGSTTSSNSQWVVDADSDGIETIWEYAFATDPLDSNSWSRINGELNPDGTNTWLQIVVPRDQRRDVTISGRVSTNLSDWAVGAPETEIAESTDTQLILRSTTPVADKPLQFIAAGITIP</sequence>
<dbReference type="PANTHER" id="PTHR42693:SF53">
    <property type="entry name" value="ENDO-4-O-SULFATASE"/>
    <property type="match status" value="1"/>
</dbReference>
<protein>
    <submittedName>
        <fullName evidence="5">Arylsulfatase</fullName>
    </submittedName>
</protein>
<feature type="signal peptide" evidence="3">
    <location>
        <begin position="1"/>
        <end position="21"/>
    </location>
</feature>
<proteinExistence type="inferred from homology"/>
<dbReference type="Gene3D" id="2.60.40.10">
    <property type="entry name" value="Immunoglobulins"/>
    <property type="match status" value="1"/>
</dbReference>
<feature type="domain" description="Sulfatase N-terminal" evidence="4">
    <location>
        <begin position="359"/>
        <end position="721"/>
    </location>
</feature>
<feature type="chain" id="PRO_5028834431" evidence="3">
    <location>
        <begin position="22"/>
        <end position="1096"/>
    </location>
</feature>
<dbReference type="GO" id="GO:0004065">
    <property type="term" value="F:arylsulfatase activity"/>
    <property type="evidence" value="ECO:0007669"/>
    <property type="project" value="TreeGrafter"/>
</dbReference>
<evidence type="ECO:0000256" key="1">
    <source>
        <dbReference type="ARBA" id="ARBA00008779"/>
    </source>
</evidence>
<evidence type="ECO:0000313" key="5">
    <source>
        <dbReference type="EMBL" id="VGO23553.1"/>
    </source>
</evidence>
<dbReference type="Proteomes" id="UP000346198">
    <property type="component" value="Unassembled WGS sequence"/>
</dbReference>
<keyword evidence="6" id="KW-1185">Reference proteome</keyword>
<dbReference type="PANTHER" id="PTHR42693">
    <property type="entry name" value="ARYLSULFATASE FAMILY MEMBER"/>
    <property type="match status" value="1"/>
</dbReference>
<evidence type="ECO:0000256" key="3">
    <source>
        <dbReference type="SAM" id="SignalP"/>
    </source>
</evidence>